<dbReference type="GO" id="GO:0016740">
    <property type="term" value="F:transferase activity"/>
    <property type="evidence" value="ECO:0007669"/>
    <property type="project" value="UniProtKB-KW"/>
</dbReference>
<dbReference type="InterPro" id="IPR027417">
    <property type="entry name" value="P-loop_NTPase"/>
</dbReference>
<dbReference type="Gene3D" id="3.40.50.300">
    <property type="entry name" value="P-loop containing nucleotide triphosphate hydrolases"/>
    <property type="match status" value="1"/>
</dbReference>
<dbReference type="AlphaFoldDB" id="A0A1G6YQZ4"/>
<keyword evidence="1" id="KW-0808">Transferase</keyword>
<evidence type="ECO:0000313" key="2">
    <source>
        <dbReference type="Proteomes" id="UP000199109"/>
    </source>
</evidence>
<dbReference type="RefSeq" id="WP_091866226.1">
    <property type="nucleotide sequence ID" value="NZ_FNAO01000002.1"/>
</dbReference>
<sequence length="340" mass="39477">MSYSNFKDPFGLFKRMLLSRNTTAYFILFRELLSKILVPVDFLLQGFEKRILKKSRIDSDQPVILILGGSRSGTTLLYQTLAQYLPVSYMNNFIALFHRSPLAALKLFNRFIPNSKRNYESYYGSVAGLDGPNDAFSIWNRWLGDDRNHIIKDISEQKKSEMKSFFNTWMQVSKRPFLNKNNRNSLCAPMLDSVFENVVFIEIYREPIFVAQSLILSRRSVQGSDKIGWGLLSEDSKESKDPLSYIDDICNQVYQVNCILAEGRKTIDTKKYIRVSYEDFCENPADLIQKVSLKALDHKIDFTNLAHLQFSIAANKQRLSDDEFNRIRLCFTKLYTDHKV</sequence>
<dbReference type="EMBL" id="FNAO01000002">
    <property type="protein sequence ID" value="SDD92788.1"/>
    <property type="molecule type" value="Genomic_DNA"/>
</dbReference>
<organism evidence="1 2">
    <name type="scientific">Pricia antarctica</name>
    <dbReference type="NCBI Taxonomy" id="641691"/>
    <lineage>
        <taxon>Bacteria</taxon>
        <taxon>Pseudomonadati</taxon>
        <taxon>Bacteroidota</taxon>
        <taxon>Flavobacteriia</taxon>
        <taxon>Flavobacteriales</taxon>
        <taxon>Flavobacteriaceae</taxon>
        <taxon>Pricia</taxon>
    </lineage>
</organism>
<keyword evidence="2" id="KW-1185">Reference proteome</keyword>
<name>A0A1G6YQZ4_9FLAO</name>
<dbReference type="Pfam" id="PF13469">
    <property type="entry name" value="Sulfotransfer_3"/>
    <property type="match status" value="1"/>
</dbReference>
<evidence type="ECO:0000313" key="1">
    <source>
        <dbReference type="EMBL" id="SDD92788.1"/>
    </source>
</evidence>
<dbReference type="STRING" id="641691.SAMN05421636_102345"/>
<dbReference type="SUPFAM" id="SSF52540">
    <property type="entry name" value="P-loop containing nucleoside triphosphate hydrolases"/>
    <property type="match status" value="1"/>
</dbReference>
<protein>
    <submittedName>
        <fullName evidence="1">Sulfotransferase family protein</fullName>
    </submittedName>
</protein>
<gene>
    <name evidence="1" type="ORF">SAMN05421636_102345</name>
</gene>
<accession>A0A1G6YQZ4</accession>
<dbReference type="Proteomes" id="UP000199109">
    <property type="component" value="Unassembled WGS sequence"/>
</dbReference>
<proteinExistence type="predicted"/>
<dbReference type="OrthoDB" id="9800698at2"/>
<reference evidence="1 2" key="1">
    <citation type="submission" date="2016-10" db="EMBL/GenBank/DDBJ databases">
        <authorList>
            <person name="de Groot N.N."/>
        </authorList>
    </citation>
    <scope>NUCLEOTIDE SEQUENCE [LARGE SCALE GENOMIC DNA]</scope>
    <source>
        <strain evidence="1 2">DSM 23421</strain>
    </source>
</reference>